<accession>A0ABY6HKI5</accession>
<dbReference type="Pfam" id="PF08843">
    <property type="entry name" value="AbiEii"/>
    <property type="match status" value="1"/>
</dbReference>
<keyword evidence="1" id="KW-0808">Transferase</keyword>
<dbReference type="Proteomes" id="UP001163550">
    <property type="component" value="Chromosome"/>
</dbReference>
<evidence type="ECO:0000313" key="1">
    <source>
        <dbReference type="EMBL" id="UYO64001.1"/>
    </source>
</evidence>
<dbReference type="GO" id="GO:0016740">
    <property type="term" value="F:transferase activity"/>
    <property type="evidence" value="ECO:0007669"/>
    <property type="project" value="UniProtKB-KW"/>
</dbReference>
<sequence length="214" mass="25323">MSKADSVKAKLKNLAIKEGKQFDYYIMLYFIERLLYRLSLSNYSDTFVLKGGLLLYTILDENARATKDVDMLANDISNQLESVIAEKFEAMVFLGDFNSRMKNFYDIYSICKKFDFDGMLLQQAVKATFEKRRMGFNQTPFIFTTAFINSVEKERQWIAFKKRIGYQSDVDFERVMKSIICFLEPVYRNILNNAVFYDYWSHQELQWQNKSLQS</sequence>
<organism evidence="1 2">
    <name type="scientific">Acetobacterium wieringae</name>
    <dbReference type="NCBI Taxonomy" id="52694"/>
    <lineage>
        <taxon>Bacteria</taxon>
        <taxon>Bacillati</taxon>
        <taxon>Bacillota</taxon>
        <taxon>Clostridia</taxon>
        <taxon>Eubacteriales</taxon>
        <taxon>Eubacteriaceae</taxon>
        <taxon>Acetobacterium</taxon>
    </lineage>
</organism>
<name>A0ABY6HKI5_9FIRM</name>
<protein>
    <submittedName>
        <fullName evidence="1">Nucleotidyl transferase AbiEii/AbiGii toxin family protein</fullName>
    </submittedName>
</protein>
<dbReference type="EMBL" id="CP087994">
    <property type="protein sequence ID" value="UYO64001.1"/>
    <property type="molecule type" value="Genomic_DNA"/>
</dbReference>
<gene>
    <name evidence="1" type="ORF">LNN31_06175</name>
</gene>
<keyword evidence="2" id="KW-1185">Reference proteome</keyword>
<dbReference type="InterPro" id="IPR014942">
    <property type="entry name" value="AbiEii"/>
</dbReference>
<proteinExistence type="predicted"/>
<dbReference type="RefSeq" id="WP_228882686.1">
    <property type="nucleotide sequence ID" value="NZ_CABIIK010000054.1"/>
</dbReference>
<reference evidence="1" key="1">
    <citation type="submission" date="2021-11" db="EMBL/GenBank/DDBJ databases">
        <title>Isoprene-degrading acetogen.</title>
        <authorList>
            <person name="Yang Y."/>
            <person name="Jin H."/>
            <person name="Yan J."/>
        </authorList>
    </citation>
    <scope>NUCLEOTIDE SEQUENCE</scope>
    <source>
        <strain evidence="1">Berkeley</strain>
    </source>
</reference>
<evidence type="ECO:0000313" key="2">
    <source>
        <dbReference type="Proteomes" id="UP001163550"/>
    </source>
</evidence>